<proteinExistence type="predicted"/>
<keyword evidence="2" id="KW-1185">Reference proteome</keyword>
<reference evidence="1" key="1">
    <citation type="submission" date="2021-05" db="EMBL/GenBank/DDBJ databases">
        <authorList>
            <person name="Pan Q."/>
            <person name="Jouanno E."/>
            <person name="Zahm M."/>
            <person name="Klopp C."/>
            <person name="Cabau C."/>
            <person name="Louis A."/>
            <person name="Berthelot C."/>
            <person name="Parey E."/>
            <person name="Roest Crollius H."/>
            <person name="Montfort J."/>
            <person name="Robinson-Rechavi M."/>
            <person name="Bouchez O."/>
            <person name="Lampietro C."/>
            <person name="Lopez Roques C."/>
            <person name="Donnadieu C."/>
            <person name="Postlethwait J."/>
            <person name="Bobe J."/>
            <person name="Dillon D."/>
            <person name="Chandos A."/>
            <person name="von Hippel F."/>
            <person name="Guiguen Y."/>
        </authorList>
    </citation>
    <scope>NUCLEOTIDE SEQUENCE</scope>
    <source>
        <strain evidence="1">YG-Jan2019</strain>
    </source>
</reference>
<sequence length="724" mass="80626">MSSGRKLKMSVNQQQKLLETIRLGTTTVPLVRLDMPGGSRISSPSPDSTPSLTSCPPTPSPQPSLHDLSHTGSSGITRPWPETFRVPWDIMPIEIQKDIFNGRRPSPCMRMKMVRILADEVRKYSTNPSLSECLTICQQITSQYPDSFADITSSGKVRAGRNSTLLTQLKNRIENMNRPRNINRKRSSGSCGVAGVEHEPNGCTEFQEQLPPEESDVTVEEKRQRLESLYGEEGINGGERSEVTELMRTTFSLQRQHINDIPASSVADLQLKWPFLFTQKGIYSHFELLTDVNVHRTLELAIAECGKTIVEYMRTKGKINDVQAVLQRENYDLTMHVTLLLMAHFNELPEGLILNTCETATAADIEASVTLPASPRLILRRTEQAVAGWMVSMEGRIICEGVQPTFITGLAAVFATFYIFNLQYQDEAAQTLEFIQRRFIGINPETGKKVGHGMIMSKKTDEMFQKKTHSVNQQVATLLKNLIDFEWHLKKRARLQGGGRKKSLKYDKKEALVNVKKTQPKSTQEVDEGDKLRPKEEMSKDGEMASQVALTEVGAPEQFQFQYGLDGPTFRHDIGQSSKSHLSIVKVEHLDPVVLELNDTSCGSGSPDGSGPPGSSGSGLGSGTCPATQFFSMCQQAGCTQFIFSEFASRLSTITERIASQQASEEDFNLTLKVLEASGMLPEIFAKRDQEMEKRLRELQKETEALRTARSAMRDACVMSLSST</sequence>
<evidence type="ECO:0000313" key="2">
    <source>
        <dbReference type="Proteomes" id="UP001157502"/>
    </source>
</evidence>
<name>A0ACC2HC25_DALPE</name>
<protein>
    <submittedName>
        <fullName evidence="1">Uncharacterized protein</fullName>
    </submittedName>
</protein>
<gene>
    <name evidence="1" type="ORF">DPEC_G00051890</name>
</gene>
<dbReference type="EMBL" id="CM055731">
    <property type="protein sequence ID" value="KAJ8013305.1"/>
    <property type="molecule type" value="Genomic_DNA"/>
</dbReference>
<evidence type="ECO:0000313" key="1">
    <source>
        <dbReference type="EMBL" id="KAJ8013305.1"/>
    </source>
</evidence>
<comment type="caution">
    <text evidence="1">The sequence shown here is derived from an EMBL/GenBank/DDBJ whole genome shotgun (WGS) entry which is preliminary data.</text>
</comment>
<organism evidence="1 2">
    <name type="scientific">Dallia pectoralis</name>
    <name type="common">Alaska blackfish</name>
    <dbReference type="NCBI Taxonomy" id="75939"/>
    <lineage>
        <taxon>Eukaryota</taxon>
        <taxon>Metazoa</taxon>
        <taxon>Chordata</taxon>
        <taxon>Craniata</taxon>
        <taxon>Vertebrata</taxon>
        <taxon>Euteleostomi</taxon>
        <taxon>Actinopterygii</taxon>
        <taxon>Neopterygii</taxon>
        <taxon>Teleostei</taxon>
        <taxon>Protacanthopterygii</taxon>
        <taxon>Esociformes</taxon>
        <taxon>Umbridae</taxon>
        <taxon>Dallia</taxon>
    </lineage>
</organism>
<dbReference type="Proteomes" id="UP001157502">
    <property type="component" value="Chromosome 4"/>
</dbReference>
<accession>A0ACC2HC25</accession>